<evidence type="ECO:0000256" key="2">
    <source>
        <dbReference type="ARBA" id="ARBA00023082"/>
    </source>
</evidence>
<accession>A0ABW8CC05</accession>
<evidence type="ECO:0000256" key="3">
    <source>
        <dbReference type="ARBA" id="ARBA00023163"/>
    </source>
</evidence>
<evidence type="ECO:0000313" key="6">
    <source>
        <dbReference type="EMBL" id="MFI9102946.1"/>
    </source>
</evidence>
<dbReference type="Gene3D" id="1.10.10.10">
    <property type="entry name" value="Winged helix-like DNA-binding domain superfamily/Winged helix DNA-binding domain"/>
    <property type="match status" value="1"/>
</dbReference>
<dbReference type="Pfam" id="PF04542">
    <property type="entry name" value="Sigma70_r2"/>
    <property type="match status" value="1"/>
</dbReference>
<name>A0ABW8CC05_9ACTN</name>
<keyword evidence="7" id="KW-1185">Reference proteome</keyword>
<dbReference type="SUPFAM" id="SSF88946">
    <property type="entry name" value="Sigma2 domain of RNA polymerase sigma factors"/>
    <property type="match status" value="1"/>
</dbReference>
<organism evidence="6 7">
    <name type="scientific">Streptomyces fildesensis</name>
    <dbReference type="NCBI Taxonomy" id="375757"/>
    <lineage>
        <taxon>Bacteria</taxon>
        <taxon>Bacillati</taxon>
        <taxon>Actinomycetota</taxon>
        <taxon>Actinomycetes</taxon>
        <taxon>Kitasatosporales</taxon>
        <taxon>Streptomycetaceae</taxon>
        <taxon>Streptomyces</taxon>
    </lineage>
</organism>
<feature type="region of interest" description="Disordered" evidence="4">
    <location>
        <begin position="291"/>
        <end position="323"/>
    </location>
</feature>
<gene>
    <name evidence="6" type="ORF">ACIGXA_20725</name>
</gene>
<dbReference type="InterPro" id="IPR036388">
    <property type="entry name" value="WH-like_DNA-bd_sf"/>
</dbReference>
<dbReference type="Proteomes" id="UP001614394">
    <property type="component" value="Unassembled WGS sequence"/>
</dbReference>
<reference evidence="6 7" key="1">
    <citation type="submission" date="2024-10" db="EMBL/GenBank/DDBJ databases">
        <title>The Natural Products Discovery Center: Release of the First 8490 Sequenced Strains for Exploring Actinobacteria Biosynthetic Diversity.</title>
        <authorList>
            <person name="Kalkreuter E."/>
            <person name="Kautsar S.A."/>
            <person name="Yang D."/>
            <person name="Bader C.D."/>
            <person name="Teijaro C.N."/>
            <person name="Fluegel L."/>
            <person name="Davis C.M."/>
            <person name="Simpson J.R."/>
            <person name="Lauterbach L."/>
            <person name="Steele A.D."/>
            <person name="Gui C."/>
            <person name="Meng S."/>
            <person name="Li G."/>
            <person name="Viehrig K."/>
            <person name="Ye F."/>
            <person name="Su P."/>
            <person name="Kiefer A.F."/>
            <person name="Nichols A."/>
            <person name="Cepeda A.J."/>
            <person name="Yan W."/>
            <person name="Fan B."/>
            <person name="Jiang Y."/>
            <person name="Adhikari A."/>
            <person name="Zheng C.-J."/>
            <person name="Schuster L."/>
            <person name="Cowan T.M."/>
            <person name="Smanski M.J."/>
            <person name="Chevrette M.G."/>
            <person name="De Carvalho L.P.S."/>
            <person name="Shen B."/>
        </authorList>
    </citation>
    <scope>NUCLEOTIDE SEQUENCE [LARGE SCALE GENOMIC DNA]</scope>
    <source>
        <strain evidence="6 7">NPDC053399</strain>
    </source>
</reference>
<dbReference type="NCBIfam" id="TIGR02937">
    <property type="entry name" value="sigma70-ECF"/>
    <property type="match status" value="1"/>
</dbReference>
<dbReference type="RefSeq" id="WP_399651237.1">
    <property type="nucleotide sequence ID" value="NZ_JBITYG010000006.1"/>
</dbReference>
<dbReference type="PANTHER" id="PTHR43133:SF51">
    <property type="entry name" value="RNA POLYMERASE SIGMA FACTOR"/>
    <property type="match status" value="1"/>
</dbReference>
<sequence length="599" mass="65792">MSDSGVLRELTEDELLDCLEQEPRPPLQARTEVYSEIARRHGPAVLRYISRQVDDYHEIQDVVQEAFTDAFAYLEKHTSIRAPRRLGPWLTGVAKNRVHAHWRGRTSRPGLQDGTVQELKERESEVREGDDPVLAAQVRRLLPEVCATLDPEGQELYRLRIEEGLTSKVIATRLRQSPKTVGNKCTELAKTVAQRYHILLLVRGDRTVCADLRDILEAHEAEHGRAFTQDLAKTVMDHYSTCPTCGDCAVCRYELQQLVRDNAPALVPVLLAAALRERIERALQDVADSAPIPQGLRQPPPGPPPPPAGPPAASKRPRPPKKLRRRIIQAGAAVAVVLTVIAVKTWLPGTHAQPVAVRAQDQAATSITTAMTGKRLVAFDVDARNVSDPAWFLGQARLDMVPNGTVAAATHVLYDYGEGHSWYPPNVVLIGDRAYVTPENPVSSPAPYGPTTIVDGASGHTADLNVSNALQTRWLGSPANIAEILKDAAPCKETDRTGTRTFTGSAPLRTLADNPAAAFFYRPYIRPGIDTAVSFTIVTDQHYLPTTLTIRIPFPHTGVEYLAQFPDDPFTVTYRDWAKGRPITAPAAPPSPQWGGLPQ</sequence>
<proteinExistence type="predicted"/>
<evidence type="ECO:0000256" key="1">
    <source>
        <dbReference type="ARBA" id="ARBA00023015"/>
    </source>
</evidence>
<dbReference type="InterPro" id="IPR039425">
    <property type="entry name" value="RNA_pol_sigma-70-like"/>
</dbReference>
<feature type="compositionally biased region" description="Pro residues" evidence="4">
    <location>
        <begin position="298"/>
        <end position="310"/>
    </location>
</feature>
<evidence type="ECO:0000259" key="5">
    <source>
        <dbReference type="Pfam" id="PF04542"/>
    </source>
</evidence>
<dbReference type="PANTHER" id="PTHR43133">
    <property type="entry name" value="RNA POLYMERASE ECF-TYPE SIGMA FACTO"/>
    <property type="match status" value="1"/>
</dbReference>
<dbReference type="InterPro" id="IPR007627">
    <property type="entry name" value="RNA_pol_sigma70_r2"/>
</dbReference>
<keyword evidence="2" id="KW-0731">Sigma factor</keyword>
<evidence type="ECO:0000313" key="7">
    <source>
        <dbReference type="Proteomes" id="UP001614394"/>
    </source>
</evidence>
<dbReference type="InterPro" id="IPR013325">
    <property type="entry name" value="RNA_pol_sigma_r2"/>
</dbReference>
<keyword evidence="1" id="KW-0805">Transcription regulation</keyword>
<comment type="caution">
    <text evidence="6">The sequence shown here is derived from an EMBL/GenBank/DDBJ whole genome shotgun (WGS) entry which is preliminary data.</text>
</comment>
<feature type="domain" description="RNA polymerase sigma-70 region 2" evidence="5">
    <location>
        <begin position="38"/>
        <end position="106"/>
    </location>
</feature>
<dbReference type="Gene3D" id="1.10.1740.10">
    <property type="match status" value="1"/>
</dbReference>
<protein>
    <submittedName>
        <fullName evidence="6">RNA polymerase sigma factor</fullName>
    </submittedName>
</protein>
<evidence type="ECO:0000256" key="4">
    <source>
        <dbReference type="SAM" id="MobiDB-lite"/>
    </source>
</evidence>
<dbReference type="InterPro" id="IPR014284">
    <property type="entry name" value="RNA_pol_sigma-70_dom"/>
</dbReference>
<keyword evidence="3" id="KW-0804">Transcription</keyword>
<dbReference type="EMBL" id="JBITYG010000006">
    <property type="protein sequence ID" value="MFI9102946.1"/>
    <property type="molecule type" value="Genomic_DNA"/>
</dbReference>